<protein>
    <submittedName>
        <fullName evidence="5">Uncharacterized protein</fullName>
    </submittedName>
</protein>
<dbReference type="InterPro" id="IPR004344">
    <property type="entry name" value="TTL/TTLL_fam"/>
</dbReference>
<keyword evidence="3" id="KW-0067">ATP-binding</keyword>
<feature type="region of interest" description="Disordered" evidence="4">
    <location>
        <begin position="477"/>
        <end position="508"/>
    </location>
</feature>
<dbReference type="AlphaFoldDB" id="A0A8D1EZY2"/>
<evidence type="ECO:0000313" key="6">
    <source>
        <dbReference type="Proteomes" id="UP000694722"/>
    </source>
</evidence>
<organism evidence="5 6">
    <name type="scientific">Sus scrofa</name>
    <name type="common">Pig</name>
    <dbReference type="NCBI Taxonomy" id="9823"/>
    <lineage>
        <taxon>Eukaryota</taxon>
        <taxon>Metazoa</taxon>
        <taxon>Chordata</taxon>
        <taxon>Craniata</taxon>
        <taxon>Vertebrata</taxon>
        <taxon>Euteleostomi</taxon>
        <taxon>Mammalia</taxon>
        <taxon>Eutheria</taxon>
        <taxon>Laurasiatheria</taxon>
        <taxon>Artiodactyla</taxon>
        <taxon>Suina</taxon>
        <taxon>Suidae</taxon>
        <taxon>Sus</taxon>
    </lineage>
</organism>
<feature type="region of interest" description="Disordered" evidence="4">
    <location>
        <begin position="375"/>
        <end position="401"/>
    </location>
</feature>
<dbReference type="Proteomes" id="UP000694722">
    <property type="component" value="Unplaced"/>
</dbReference>
<dbReference type="PANTHER" id="PTHR12241:SF118">
    <property type="entry name" value="TUBULIN POLYGLUTAMYLASE TTLL2-RELATED"/>
    <property type="match status" value="1"/>
</dbReference>
<keyword evidence="1" id="KW-0436">Ligase</keyword>
<dbReference type="GO" id="GO:0016874">
    <property type="term" value="F:ligase activity"/>
    <property type="evidence" value="ECO:0007669"/>
    <property type="project" value="UniProtKB-KW"/>
</dbReference>
<sequence length="508" mass="56512">CFRVLVTHDATASVSIFLNRDLVFSFFESSEKYGEALGAVLKPLVVWVNESTPEVVQGVLPECGWDKFDKWEQSRENWNLYVWASSFRMAEHAHIKPWQGLNHYWAPPSSPGGTTCSCPRRASCPLTTASVWPGTSWRSRCWAPSAATGFKAALLSQGSGIIIFSDSKDLISAETSVMQKYIWHPLLVGWYKCDLRVHVRVTGFKPLTISVYREGLVRFATEKFDLSNLQNRYAHLTASSISQSGASYEQVKEVGSSGCKWTLSRCFLYLCSCGVDRRPPWPKISHVVILTMLWPSRPRCRPAMSLACPTDVSVKRKLIHDTTELIHLHALRNERKESRRGAGGKWKASGSTCSPLPYESLSQFASRQTLHKEGSAAKKAVRMCPGNEHTSQPRGRGTRKKNALVATSEPPKARARHPAHTAFLPTCRLYRPAAARPASPCASSPTAWCPTSRQATLFSFSPSVKRLLELPGMVECQKSNPRAPETNKSATLPSGRKENKKNVTGIFF</sequence>
<name>A0A8D1EZY2_PIG</name>
<evidence type="ECO:0000256" key="4">
    <source>
        <dbReference type="SAM" id="MobiDB-lite"/>
    </source>
</evidence>
<dbReference type="PROSITE" id="PS51221">
    <property type="entry name" value="TTL"/>
    <property type="match status" value="1"/>
</dbReference>
<evidence type="ECO:0000256" key="3">
    <source>
        <dbReference type="ARBA" id="ARBA00022840"/>
    </source>
</evidence>
<dbReference type="Ensembl" id="ENSSSCT00040069626.1">
    <property type="protein sequence ID" value="ENSSSCP00040029652.1"/>
    <property type="gene ID" value="ENSSSCG00040051546.1"/>
</dbReference>
<dbReference type="PANTHER" id="PTHR12241">
    <property type="entry name" value="TUBULIN POLYGLUTAMYLASE"/>
    <property type="match status" value="1"/>
</dbReference>
<evidence type="ECO:0000256" key="1">
    <source>
        <dbReference type="ARBA" id="ARBA00022598"/>
    </source>
</evidence>
<dbReference type="Pfam" id="PF03133">
    <property type="entry name" value="TTL"/>
    <property type="match status" value="1"/>
</dbReference>
<accession>A0A8D1EZY2</accession>
<dbReference type="GO" id="GO:0005524">
    <property type="term" value="F:ATP binding"/>
    <property type="evidence" value="ECO:0007669"/>
    <property type="project" value="UniProtKB-KW"/>
</dbReference>
<reference evidence="5" key="1">
    <citation type="submission" date="2025-08" db="UniProtKB">
        <authorList>
            <consortium name="Ensembl"/>
        </authorList>
    </citation>
    <scope>IDENTIFICATION</scope>
</reference>
<dbReference type="Gene3D" id="3.30.470.20">
    <property type="entry name" value="ATP-grasp fold, B domain"/>
    <property type="match status" value="1"/>
</dbReference>
<evidence type="ECO:0000313" key="5">
    <source>
        <dbReference type="Ensembl" id="ENSSSCP00040029652.1"/>
    </source>
</evidence>
<proteinExistence type="predicted"/>
<evidence type="ECO:0000256" key="2">
    <source>
        <dbReference type="ARBA" id="ARBA00022741"/>
    </source>
</evidence>
<keyword evidence="2" id="KW-0547">Nucleotide-binding</keyword>